<dbReference type="AlphaFoldDB" id="A0A6J4VFK0"/>
<evidence type="ECO:0000256" key="1">
    <source>
        <dbReference type="SAM" id="MobiDB-lite"/>
    </source>
</evidence>
<evidence type="ECO:0000313" key="2">
    <source>
        <dbReference type="EMBL" id="CAA9577961.1"/>
    </source>
</evidence>
<accession>A0A6J4VFK0</accession>
<feature type="region of interest" description="Disordered" evidence="1">
    <location>
        <begin position="90"/>
        <end position="128"/>
    </location>
</feature>
<protein>
    <submittedName>
        <fullName evidence="2">Uncharacterized protein</fullName>
    </submittedName>
</protein>
<feature type="compositionally biased region" description="Low complexity" evidence="1">
    <location>
        <begin position="28"/>
        <end position="42"/>
    </location>
</feature>
<proteinExistence type="predicted"/>
<feature type="region of interest" description="Disordered" evidence="1">
    <location>
        <begin position="21"/>
        <end position="78"/>
    </location>
</feature>
<organism evidence="2">
    <name type="scientific">uncultured Thermomicrobiales bacterium</name>
    <dbReference type="NCBI Taxonomy" id="1645740"/>
    <lineage>
        <taxon>Bacteria</taxon>
        <taxon>Pseudomonadati</taxon>
        <taxon>Thermomicrobiota</taxon>
        <taxon>Thermomicrobia</taxon>
        <taxon>Thermomicrobiales</taxon>
        <taxon>environmental samples</taxon>
    </lineage>
</organism>
<gene>
    <name evidence="2" type="ORF">AVDCRST_MAG88-3006</name>
</gene>
<feature type="compositionally biased region" description="Polar residues" evidence="1">
    <location>
        <begin position="90"/>
        <end position="101"/>
    </location>
</feature>
<feature type="non-terminal residue" evidence="2">
    <location>
        <position position="1"/>
    </location>
</feature>
<feature type="compositionally biased region" description="Low complexity" evidence="1">
    <location>
        <begin position="68"/>
        <end position="78"/>
    </location>
</feature>
<feature type="non-terminal residue" evidence="2">
    <location>
        <position position="128"/>
    </location>
</feature>
<sequence length="128" mass="14032">ASRRCCRCPTSRSALRMDCWPTRSTRARSSPCSPLRSSPSRLRSSRSSRRTWSAWGRYSRRADPGGMTTTSAPTSTSSAVQRMLMTRASTCLSGRSGSASRWSVRVPTASSSARMRRARSATAHPRSS</sequence>
<reference evidence="2" key="1">
    <citation type="submission" date="2020-02" db="EMBL/GenBank/DDBJ databases">
        <authorList>
            <person name="Meier V. D."/>
        </authorList>
    </citation>
    <scope>NUCLEOTIDE SEQUENCE</scope>
    <source>
        <strain evidence="2">AVDCRST_MAG88</strain>
    </source>
</reference>
<name>A0A6J4VFK0_9BACT</name>
<dbReference type="EMBL" id="CADCWM010000724">
    <property type="protein sequence ID" value="CAA9577961.1"/>
    <property type="molecule type" value="Genomic_DNA"/>
</dbReference>